<sequence length="191" mass="19310">MNIGSGRSTAHSRSDAAVLRGGAAGSVSGALAVAAHGWISGAAPLASGPLTLLVAASAAVGAVVASVRALRTPRLGLVVALIGGQLLGHFSMMWGSPGQSMHMHHHASMWSPAMLGAHIVAACAAAVFILGAETAYRVGTTVLSWALPVPISLPVLSGPPRLPIEHRDRVVPRIFAADVSHTRGPPALVRG</sequence>
<dbReference type="KEGG" id="nsr:NS506_02518"/>
<evidence type="ECO:0008006" key="4">
    <source>
        <dbReference type="Google" id="ProtNLM"/>
    </source>
</evidence>
<dbReference type="Proteomes" id="UP000180166">
    <property type="component" value="Chromosome"/>
</dbReference>
<evidence type="ECO:0000313" key="2">
    <source>
        <dbReference type="EMBL" id="APA96582.1"/>
    </source>
</evidence>
<organism evidence="2 3">
    <name type="scientific">Nocardia seriolae</name>
    <dbReference type="NCBI Taxonomy" id="37332"/>
    <lineage>
        <taxon>Bacteria</taxon>
        <taxon>Bacillati</taxon>
        <taxon>Actinomycetota</taxon>
        <taxon>Actinomycetes</taxon>
        <taxon>Mycobacteriales</taxon>
        <taxon>Nocardiaceae</taxon>
        <taxon>Nocardia</taxon>
    </lineage>
</organism>
<dbReference type="EMBL" id="CP017839">
    <property type="protein sequence ID" value="APA96582.1"/>
    <property type="molecule type" value="Genomic_DNA"/>
</dbReference>
<accession>A0ABC8ARM2</accession>
<evidence type="ECO:0000256" key="1">
    <source>
        <dbReference type="SAM" id="Phobius"/>
    </source>
</evidence>
<keyword evidence="1" id="KW-1133">Transmembrane helix</keyword>
<keyword evidence="1" id="KW-0812">Transmembrane</keyword>
<feature type="transmembrane region" description="Helical" evidence="1">
    <location>
        <begin position="45"/>
        <end position="65"/>
    </location>
</feature>
<feature type="transmembrane region" description="Helical" evidence="1">
    <location>
        <begin position="77"/>
        <end position="95"/>
    </location>
</feature>
<dbReference type="AlphaFoldDB" id="A0ABC8ARM2"/>
<evidence type="ECO:0000313" key="3">
    <source>
        <dbReference type="Proteomes" id="UP000180166"/>
    </source>
</evidence>
<gene>
    <name evidence="2" type="ORF">NS506_02518</name>
</gene>
<proteinExistence type="predicted"/>
<feature type="transmembrane region" description="Helical" evidence="1">
    <location>
        <begin position="115"/>
        <end position="136"/>
    </location>
</feature>
<feature type="transmembrane region" description="Helical" evidence="1">
    <location>
        <begin position="21"/>
        <end position="39"/>
    </location>
</feature>
<protein>
    <recommendedName>
        <fullName evidence="4">Integral membrane protein</fullName>
    </recommendedName>
</protein>
<keyword evidence="1" id="KW-0472">Membrane</keyword>
<reference evidence="2 3" key="1">
    <citation type="submission" date="2016-10" db="EMBL/GenBank/DDBJ databases">
        <title>Genome sequence of Nocardia seriolae strain EM150506, isolated from Anguila japonica.</title>
        <authorList>
            <person name="Han H.-J."/>
        </authorList>
    </citation>
    <scope>NUCLEOTIDE SEQUENCE [LARGE SCALE GENOMIC DNA]</scope>
    <source>
        <strain evidence="2 3">EM150506</strain>
    </source>
</reference>
<name>A0ABC8ARM2_9NOCA</name>